<dbReference type="PROSITE" id="PS50404">
    <property type="entry name" value="GST_NTER"/>
    <property type="match status" value="1"/>
</dbReference>
<dbReference type="SFLD" id="SFLDG01205">
    <property type="entry name" value="AMPS.1"/>
    <property type="match status" value="1"/>
</dbReference>
<dbReference type="Gene3D" id="1.20.1050.10">
    <property type="match status" value="1"/>
</dbReference>
<dbReference type="GO" id="GO:0006749">
    <property type="term" value="P:glutathione metabolic process"/>
    <property type="evidence" value="ECO:0007669"/>
    <property type="project" value="TreeGrafter"/>
</dbReference>
<keyword evidence="8" id="KW-1185">Reference proteome</keyword>
<dbReference type="Pfam" id="PF02798">
    <property type="entry name" value="GST_N"/>
    <property type="match status" value="1"/>
</dbReference>
<dbReference type="EMBL" id="AMQN01001116">
    <property type="status" value="NOT_ANNOTATED_CDS"/>
    <property type="molecule type" value="Genomic_DNA"/>
</dbReference>
<comment type="function">
    <text evidence="3">S-crystallins are structural components of squids and octopi eye lens. Contains relatively little if any GST activity.</text>
</comment>
<dbReference type="InterPro" id="IPR036249">
    <property type="entry name" value="Thioredoxin-like_sf"/>
</dbReference>
<dbReference type="PROSITE" id="PS50405">
    <property type="entry name" value="GST_CTER"/>
    <property type="match status" value="1"/>
</dbReference>
<dbReference type="InterPro" id="IPR004046">
    <property type="entry name" value="GST_C"/>
</dbReference>
<dbReference type="SUPFAM" id="SSF52833">
    <property type="entry name" value="Thioredoxin-like"/>
    <property type="match status" value="1"/>
</dbReference>
<dbReference type="Proteomes" id="UP000014760">
    <property type="component" value="Unassembled WGS sequence"/>
</dbReference>
<dbReference type="GO" id="GO:0004364">
    <property type="term" value="F:glutathione transferase activity"/>
    <property type="evidence" value="ECO:0007669"/>
    <property type="project" value="TreeGrafter"/>
</dbReference>
<evidence type="ECO:0000256" key="2">
    <source>
        <dbReference type="ARBA" id="ARBA00022613"/>
    </source>
</evidence>
<dbReference type="Pfam" id="PF14497">
    <property type="entry name" value="GST_C_3"/>
    <property type="match status" value="1"/>
</dbReference>
<dbReference type="GO" id="GO:0005212">
    <property type="term" value="F:structural constituent of eye lens"/>
    <property type="evidence" value="ECO:0007669"/>
    <property type="project" value="UniProtKB-KW"/>
</dbReference>
<reference evidence="8" key="1">
    <citation type="submission" date="2012-12" db="EMBL/GenBank/DDBJ databases">
        <authorList>
            <person name="Hellsten U."/>
            <person name="Grimwood J."/>
            <person name="Chapman J.A."/>
            <person name="Shapiro H."/>
            <person name="Aerts A."/>
            <person name="Otillar R.P."/>
            <person name="Terry A.Y."/>
            <person name="Boore J.L."/>
            <person name="Simakov O."/>
            <person name="Marletaz F."/>
            <person name="Cho S.-J."/>
            <person name="Edsinger-Gonzales E."/>
            <person name="Havlak P."/>
            <person name="Kuo D.-H."/>
            <person name="Larsson T."/>
            <person name="Lv J."/>
            <person name="Arendt D."/>
            <person name="Savage R."/>
            <person name="Osoegawa K."/>
            <person name="de Jong P."/>
            <person name="Lindberg D.R."/>
            <person name="Seaver E.C."/>
            <person name="Weisblat D.A."/>
            <person name="Putnam N.H."/>
            <person name="Grigoriev I.V."/>
            <person name="Rokhsar D.S."/>
        </authorList>
    </citation>
    <scope>NUCLEOTIDE SEQUENCE</scope>
    <source>
        <strain evidence="8">I ESC-2004</strain>
    </source>
</reference>
<evidence type="ECO:0008006" key="9">
    <source>
        <dbReference type="Google" id="ProtNLM"/>
    </source>
</evidence>
<dbReference type="InterPro" id="IPR036282">
    <property type="entry name" value="Glutathione-S-Trfase_C_sf"/>
</dbReference>
<gene>
    <name evidence="6" type="ORF">CAPTEDRAFT_152307</name>
</gene>
<evidence type="ECO:0000313" key="8">
    <source>
        <dbReference type="Proteomes" id="UP000014760"/>
    </source>
</evidence>
<dbReference type="FunCoup" id="R7UMN5">
    <property type="interactions" value="283"/>
</dbReference>
<sequence length="209" mass="23862">MPQYKVTYFDAKWLAEPIRLILSYGGLEFEDIRMKREEWPSIKPNTPCGQAPFLEIEGGKKLGQSKAICRYLAKQTGLLPECAWDAARCDMMVDYVDDFRSPLGQIHFEADEEVKKVKFAKYMEDAPKFLDNFEKLLKENGSNGLLVGDKLTWADIYVYHVLTLIEAVVKKMGQSLGCDKYPLSLALIKKVEAIPSIAAWIEKRPKTDF</sequence>
<dbReference type="InterPro" id="IPR050213">
    <property type="entry name" value="GST_superfamily"/>
</dbReference>
<proteinExistence type="inferred from homology"/>
<dbReference type="AlphaFoldDB" id="R7UMN5"/>
<dbReference type="SFLD" id="SFLDG00363">
    <property type="entry name" value="AMPS_(cytGST):_Alpha-__Mu-__Pi"/>
    <property type="match status" value="1"/>
</dbReference>
<evidence type="ECO:0000259" key="4">
    <source>
        <dbReference type="PROSITE" id="PS50404"/>
    </source>
</evidence>
<feature type="domain" description="GST C-terminal" evidence="5">
    <location>
        <begin position="82"/>
        <end position="209"/>
    </location>
</feature>
<feature type="domain" description="GST N-terminal" evidence="4">
    <location>
        <begin position="2"/>
        <end position="80"/>
    </location>
</feature>
<dbReference type="InterPro" id="IPR004045">
    <property type="entry name" value="Glutathione_S-Trfase_N"/>
</dbReference>
<dbReference type="Gene3D" id="3.40.30.10">
    <property type="entry name" value="Glutaredoxin"/>
    <property type="match status" value="1"/>
</dbReference>
<dbReference type="EnsemblMetazoa" id="CapteT152307">
    <property type="protein sequence ID" value="CapteP152307"/>
    <property type="gene ID" value="CapteG152307"/>
</dbReference>
<dbReference type="SUPFAM" id="SSF47616">
    <property type="entry name" value="GST C-terminal domain-like"/>
    <property type="match status" value="1"/>
</dbReference>
<evidence type="ECO:0000256" key="3">
    <source>
        <dbReference type="ARBA" id="ARBA00049616"/>
    </source>
</evidence>
<dbReference type="OrthoDB" id="414243at2759"/>
<dbReference type="SFLD" id="SFLDS00019">
    <property type="entry name" value="Glutathione_Transferase_(cytos"/>
    <property type="match status" value="1"/>
</dbReference>
<dbReference type="FunFam" id="3.40.30.10:FF:000035">
    <property type="entry name" value="hematopoietic prostaglandin D synthase"/>
    <property type="match status" value="1"/>
</dbReference>
<protein>
    <recommendedName>
        <fullName evidence="9">GST N-terminal domain-containing protein</fullName>
    </recommendedName>
</protein>
<evidence type="ECO:0000259" key="5">
    <source>
        <dbReference type="PROSITE" id="PS50405"/>
    </source>
</evidence>
<reference evidence="7" key="3">
    <citation type="submission" date="2015-06" db="UniProtKB">
        <authorList>
            <consortium name="EnsemblMetazoa"/>
        </authorList>
    </citation>
    <scope>IDENTIFICATION</scope>
</reference>
<dbReference type="CDD" id="cd03039">
    <property type="entry name" value="GST_N_Sigma_like"/>
    <property type="match status" value="1"/>
</dbReference>
<reference evidence="6 8" key="2">
    <citation type="journal article" date="2013" name="Nature">
        <title>Insights into bilaterian evolution from three spiralian genomes.</title>
        <authorList>
            <person name="Simakov O."/>
            <person name="Marletaz F."/>
            <person name="Cho S.J."/>
            <person name="Edsinger-Gonzales E."/>
            <person name="Havlak P."/>
            <person name="Hellsten U."/>
            <person name="Kuo D.H."/>
            <person name="Larsson T."/>
            <person name="Lv J."/>
            <person name="Arendt D."/>
            <person name="Savage R."/>
            <person name="Osoegawa K."/>
            <person name="de Jong P."/>
            <person name="Grimwood J."/>
            <person name="Chapman J.A."/>
            <person name="Shapiro H."/>
            <person name="Aerts A."/>
            <person name="Otillar R.P."/>
            <person name="Terry A.Y."/>
            <person name="Boore J.L."/>
            <person name="Grigoriev I.V."/>
            <person name="Lindberg D.R."/>
            <person name="Seaver E.C."/>
            <person name="Weisblat D.A."/>
            <person name="Putnam N.H."/>
            <person name="Rokhsar D.S."/>
        </authorList>
    </citation>
    <scope>NUCLEOTIDE SEQUENCE</scope>
    <source>
        <strain evidence="6 8">I ESC-2004</strain>
    </source>
</reference>
<dbReference type="STRING" id="283909.R7UMN5"/>
<dbReference type="HOGENOM" id="CLU_039475_1_0_1"/>
<dbReference type="EMBL" id="KB299619">
    <property type="protein sequence ID" value="ELU07799.1"/>
    <property type="molecule type" value="Genomic_DNA"/>
</dbReference>
<evidence type="ECO:0000256" key="1">
    <source>
        <dbReference type="ARBA" id="ARBA00007409"/>
    </source>
</evidence>
<name>R7UMN5_CAPTE</name>
<dbReference type="PANTHER" id="PTHR11571:SF150">
    <property type="entry name" value="GLUTATHIONE S-TRANSFERASE"/>
    <property type="match status" value="1"/>
</dbReference>
<organism evidence="6">
    <name type="scientific">Capitella teleta</name>
    <name type="common">Polychaete worm</name>
    <dbReference type="NCBI Taxonomy" id="283909"/>
    <lineage>
        <taxon>Eukaryota</taxon>
        <taxon>Metazoa</taxon>
        <taxon>Spiralia</taxon>
        <taxon>Lophotrochozoa</taxon>
        <taxon>Annelida</taxon>
        <taxon>Polychaeta</taxon>
        <taxon>Sedentaria</taxon>
        <taxon>Scolecida</taxon>
        <taxon>Capitellidae</taxon>
        <taxon>Capitella</taxon>
    </lineage>
</organism>
<dbReference type="OMA" id="GIPTTIC"/>
<dbReference type="FunFam" id="1.20.1050.10:FF:000030">
    <property type="entry name" value="Glutathione S-transferase S1"/>
    <property type="match status" value="1"/>
</dbReference>
<evidence type="ECO:0000313" key="7">
    <source>
        <dbReference type="EnsemblMetazoa" id="CapteP152307"/>
    </source>
</evidence>
<evidence type="ECO:0000313" key="6">
    <source>
        <dbReference type="EMBL" id="ELU07799.1"/>
    </source>
</evidence>
<keyword evidence="2" id="KW-0273">Eye lens protein</keyword>
<accession>R7UMN5</accession>
<comment type="similarity">
    <text evidence="1">Belongs to the GST superfamily.</text>
</comment>
<dbReference type="InterPro" id="IPR010987">
    <property type="entry name" value="Glutathione-S-Trfase_C-like"/>
</dbReference>
<dbReference type="InterPro" id="IPR040079">
    <property type="entry name" value="Glutathione_S-Trfase"/>
</dbReference>
<dbReference type="CDD" id="cd03192">
    <property type="entry name" value="GST_C_Sigma_like"/>
    <property type="match status" value="1"/>
</dbReference>
<dbReference type="PANTHER" id="PTHR11571">
    <property type="entry name" value="GLUTATHIONE S-TRANSFERASE"/>
    <property type="match status" value="1"/>
</dbReference>